<dbReference type="PRINTS" id="PR00092">
    <property type="entry name" value="TYROSINASE"/>
</dbReference>
<evidence type="ECO:0000256" key="4">
    <source>
        <dbReference type="SAM" id="SignalP"/>
    </source>
</evidence>
<accession>A0A2N5VYD7</accession>
<organism evidence="7 8">
    <name type="scientific">Puccinia coronata f. sp. avenae</name>
    <dbReference type="NCBI Taxonomy" id="200324"/>
    <lineage>
        <taxon>Eukaryota</taxon>
        <taxon>Fungi</taxon>
        <taxon>Dikarya</taxon>
        <taxon>Basidiomycota</taxon>
        <taxon>Pucciniomycotina</taxon>
        <taxon>Pucciniomycetes</taxon>
        <taxon>Pucciniales</taxon>
        <taxon>Pucciniaceae</taxon>
        <taxon>Puccinia</taxon>
    </lineage>
</organism>
<dbReference type="GO" id="GO:0046872">
    <property type="term" value="F:metal ion binding"/>
    <property type="evidence" value="ECO:0007669"/>
    <property type="project" value="UniProtKB-KW"/>
</dbReference>
<dbReference type="AlphaFoldDB" id="A0A2N5VYD7"/>
<dbReference type="Gene3D" id="1.10.1280.10">
    <property type="entry name" value="Di-copper center containing domain from catechol oxidase"/>
    <property type="match status" value="1"/>
</dbReference>
<sequence length="413" mass="46693">MLLNRESSSFWFIFIHMLLITPGASALNFLTANKNTRSIVARSPQSPWWESLFNFYPDRWNRPSRGQQQSPPPTSFQAPEATSAPSSPSASGNCTQMRVRKEWRNIDRAGQKSYIDAVKCLLSKPSTLQPGTNRRRYDDFVYVHDRSRTTVHWTAPFLPWHRHFIYLQEMALVECGYSGALPRWDWTLDSGNITQAPVWSTDPETGFGTNGVDDTSGSDQLSGGSVIDGAFANLELRYPDQHILERGFNSPDKFNQGGNTYGSQYYDDVAMSVVHSSQNFLNFRVAMEGTNPSTRGISAPGPHGTVHTIIGGDMLPTVSRAFTFSHFVCTDYLNKIIHRIFFLHHANIDYHWAKWQNDSPGTRLTDYSGNTVQGRNVNNARITDTLRFLNLGTDVQVRNAMDSSAFPYCYQYE</sequence>
<evidence type="ECO:0000259" key="5">
    <source>
        <dbReference type="Pfam" id="PF00264"/>
    </source>
</evidence>
<feature type="compositionally biased region" description="Low complexity" evidence="3">
    <location>
        <begin position="78"/>
        <end position="91"/>
    </location>
</feature>
<feature type="domain" description="Tyrosinase copper-binding" evidence="5">
    <location>
        <begin position="135"/>
        <end position="357"/>
    </location>
</feature>
<keyword evidence="1" id="KW-0479">Metal-binding</keyword>
<feature type="chain" id="PRO_5015084093" description="Tyrosinase copper-binding domain-containing protein" evidence="4">
    <location>
        <begin position="27"/>
        <end position="413"/>
    </location>
</feature>
<dbReference type="EMBL" id="PGCJ01000038">
    <property type="protein sequence ID" value="PLW55003.1"/>
    <property type="molecule type" value="Genomic_DNA"/>
</dbReference>
<comment type="caution">
    <text evidence="7">The sequence shown here is derived from an EMBL/GenBank/DDBJ whole genome shotgun (WGS) entry which is preliminary data.</text>
</comment>
<feature type="signal peptide" evidence="4">
    <location>
        <begin position="1"/>
        <end position="26"/>
    </location>
</feature>
<evidence type="ECO:0000256" key="3">
    <source>
        <dbReference type="SAM" id="MobiDB-lite"/>
    </source>
</evidence>
<dbReference type="Proteomes" id="UP000235388">
    <property type="component" value="Unassembled WGS sequence"/>
</dbReference>
<proteinExistence type="predicted"/>
<dbReference type="EMBL" id="PGCJ01000887">
    <property type="protein sequence ID" value="PLW15772.1"/>
    <property type="molecule type" value="Genomic_DNA"/>
</dbReference>
<dbReference type="InterPro" id="IPR008922">
    <property type="entry name" value="Di-copper_centre_dom_sf"/>
</dbReference>
<dbReference type="Pfam" id="PF00264">
    <property type="entry name" value="Tyrosinase"/>
    <property type="match status" value="1"/>
</dbReference>
<evidence type="ECO:0000256" key="1">
    <source>
        <dbReference type="ARBA" id="ARBA00022723"/>
    </source>
</evidence>
<gene>
    <name evidence="7" type="ORF">PCANC_02720</name>
    <name evidence="6" type="ORF">PCANC_13445</name>
</gene>
<dbReference type="InterPro" id="IPR002227">
    <property type="entry name" value="Tyrosinase_Cu-bd"/>
</dbReference>
<name>A0A2N5VYD7_9BASI</name>
<keyword evidence="4" id="KW-0732">Signal</keyword>
<evidence type="ECO:0000313" key="7">
    <source>
        <dbReference type="EMBL" id="PLW55003.1"/>
    </source>
</evidence>
<evidence type="ECO:0000313" key="6">
    <source>
        <dbReference type="EMBL" id="PLW15772.1"/>
    </source>
</evidence>
<evidence type="ECO:0000256" key="2">
    <source>
        <dbReference type="ARBA" id="ARBA00023008"/>
    </source>
</evidence>
<keyword evidence="8" id="KW-1185">Reference proteome</keyword>
<protein>
    <recommendedName>
        <fullName evidence="5">Tyrosinase copper-binding domain-containing protein</fullName>
    </recommendedName>
</protein>
<keyword evidence="2" id="KW-0186">Copper</keyword>
<dbReference type="PANTHER" id="PTHR11474:SF126">
    <property type="entry name" value="TYROSINASE-LIKE PROTEIN TYR-1-RELATED"/>
    <property type="match status" value="1"/>
</dbReference>
<dbReference type="STRING" id="200324.A0A2N5VYD7"/>
<reference evidence="7 8" key="1">
    <citation type="submission" date="2017-11" db="EMBL/GenBank/DDBJ databases">
        <title>De novo assembly and phasing of dikaryotic genomes from two isolates of Puccinia coronata f. sp. avenae, the causal agent of oat crown rust.</title>
        <authorList>
            <person name="Miller M.E."/>
            <person name="Zhang Y."/>
            <person name="Omidvar V."/>
            <person name="Sperschneider J."/>
            <person name="Schwessinger B."/>
            <person name="Raley C."/>
            <person name="Palmer J.M."/>
            <person name="Garnica D."/>
            <person name="Upadhyaya N."/>
            <person name="Rathjen J."/>
            <person name="Taylor J.M."/>
            <person name="Park R.F."/>
            <person name="Dodds P.N."/>
            <person name="Hirsch C.D."/>
            <person name="Kianian S.F."/>
            <person name="Figueroa M."/>
        </authorList>
    </citation>
    <scope>NUCLEOTIDE SEQUENCE [LARGE SCALE GENOMIC DNA]</scope>
    <source>
        <strain evidence="7">12NC29</strain>
    </source>
</reference>
<evidence type="ECO:0000313" key="8">
    <source>
        <dbReference type="Proteomes" id="UP000235388"/>
    </source>
</evidence>
<feature type="region of interest" description="Disordered" evidence="3">
    <location>
        <begin position="62"/>
        <end position="95"/>
    </location>
</feature>
<dbReference type="InterPro" id="IPR050316">
    <property type="entry name" value="Tyrosinase/Hemocyanin"/>
</dbReference>
<dbReference type="SUPFAM" id="SSF48056">
    <property type="entry name" value="Di-copper centre-containing domain"/>
    <property type="match status" value="1"/>
</dbReference>
<dbReference type="PANTHER" id="PTHR11474">
    <property type="entry name" value="TYROSINASE FAMILY MEMBER"/>
    <property type="match status" value="1"/>
</dbReference>
<dbReference type="OrthoDB" id="6132182at2759"/>
<dbReference type="GO" id="GO:0016491">
    <property type="term" value="F:oxidoreductase activity"/>
    <property type="evidence" value="ECO:0007669"/>
    <property type="project" value="InterPro"/>
</dbReference>